<evidence type="ECO:0008006" key="3">
    <source>
        <dbReference type="Google" id="ProtNLM"/>
    </source>
</evidence>
<organism evidence="1 2">
    <name type="scientific">Actinophytocola glycyrrhizae</name>
    <dbReference type="NCBI Taxonomy" id="2044873"/>
    <lineage>
        <taxon>Bacteria</taxon>
        <taxon>Bacillati</taxon>
        <taxon>Actinomycetota</taxon>
        <taxon>Actinomycetes</taxon>
        <taxon>Pseudonocardiales</taxon>
        <taxon>Pseudonocardiaceae</taxon>
    </lineage>
</organism>
<name>A0ABV9RUG9_9PSEU</name>
<accession>A0ABV9RUG9</accession>
<gene>
    <name evidence="1" type="ORF">ACFPCV_05665</name>
</gene>
<evidence type="ECO:0000313" key="2">
    <source>
        <dbReference type="Proteomes" id="UP001595859"/>
    </source>
</evidence>
<evidence type="ECO:0000313" key="1">
    <source>
        <dbReference type="EMBL" id="MFC4852983.1"/>
    </source>
</evidence>
<reference evidence="2" key="1">
    <citation type="journal article" date="2019" name="Int. J. Syst. Evol. Microbiol.">
        <title>The Global Catalogue of Microorganisms (GCM) 10K type strain sequencing project: providing services to taxonomists for standard genome sequencing and annotation.</title>
        <authorList>
            <consortium name="The Broad Institute Genomics Platform"/>
            <consortium name="The Broad Institute Genome Sequencing Center for Infectious Disease"/>
            <person name="Wu L."/>
            <person name="Ma J."/>
        </authorList>
    </citation>
    <scope>NUCLEOTIDE SEQUENCE [LARGE SCALE GENOMIC DNA]</scope>
    <source>
        <strain evidence="2">ZS-22-S1</strain>
    </source>
</reference>
<dbReference type="EMBL" id="JBHSIS010000002">
    <property type="protein sequence ID" value="MFC4852983.1"/>
    <property type="molecule type" value="Genomic_DNA"/>
</dbReference>
<dbReference type="Proteomes" id="UP001595859">
    <property type="component" value="Unassembled WGS sequence"/>
</dbReference>
<dbReference type="RefSeq" id="WP_378054931.1">
    <property type="nucleotide sequence ID" value="NZ_JBHSIS010000002.1"/>
</dbReference>
<comment type="caution">
    <text evidence="1">The sequence shown here is derived from an EMBL/GenBank/DDBJ whole genome shotgun (WGS) entry which is preliminary data.</text>
</comment>
<sequence length="61" mass="6590">MVVTEMSTRSVTETPELTADVEALFDRPEADGVYRESEKCLGLLLLAGAALLSPPTPRRKG</sequence>
<proteinExistence type="predicted"/>
<protein>
    <recommendedName>
        <fullName evidence="3">Transposase</fullName>
    </recommendedName>
</protein>
<keyword evidence="2" id="KW-1185">Reference proteome</keyword>